<dbReference type="Gene3D" id="1.20.1660.10">
    <property type="entry name" value="Hypothetical protein (EF3068)"/>
    <property type="match status" value="1"/>
</dbReference>
<dbReference type="Proteomes" id="UP000051439">
    <property type="component" value="Unassembled WGS sequence"/>
</dbReference>
<keyword evidence="2" id="KW-1185">Reference proteome</keyword>
<dbReference type="RefSeq" id="WP_008858376.1">
    <property type="nucleotide sequence ID" value="NZ_AZEB01000006.1"/>
</dbReference>
<dbReference type="EMBL" id="AZEB01000006">
    <property type="protein sequence ID" value="KRL22459.1"/>
    <property type="molecule type" value="Genomic_DNA"/>
</dbReference>
<gene>
    <name evidence="1" type="ORF">FC98_GL002342</name>
</gene>
<accession>A0A0R1P0P0</accession>
<dbReference type="PANTHER" id="PTHR34070">
    <property type="entry name" value="ARMADILLO-TYPE FOLD"/>
    <property type="match status" value="1"/>
</dbReference>
<dbReference type="InterPro" id="IPR014825">
    <property type="entry name" value="DNA_alkylation"/>
</dbReference>
<protein>
    <submittedName>
        <fullName evidence="1">DNA alkylation repair enzyme</fullName>
    </submittedName>
</protein>
<reference evidence="1 2" key="1">
    <citation type="journal article" date="2015" name="Genome Announc.">
        <title>Expanding the biotechnology potential of lactobacilli through comparative genomics of 213 strains and associated genera.</title>
        <authorList>
            <person name="Sun Z."/>
            <person name="Harris H.M."/>
            <person name="McCann A."/>
            <person name="Guo C."/>
            <person name="Argimon S."/>
            <person name="Zhang W."/>
            <person name="Yang X."/>
            <person name="Jeffery I.B."/>
            <person name="Cooney J.C."/>
            <person name="Kagawa T.F."/>
            <person name="Liu W."/>
            <person name="Song Y."/>
            <person name="Salvetti E."/>
            <person name="Wrobel A."/>
            <person name="Rasinkangas P."/>
            <person name="Parkhill J."/>
            <person name="Rea M.C."/>
            <person name="O'Sullivan O."/>
            <person name="Ritari J."/>
            <person name="Douillard F.P."/>
            <person name="Paul Ross R."/>
            <person name="Yang R."/>
            <person name="Briner A.E."/>
            <person name="Felis G.E."/>
            <person name="de Vos W.M."/>
            <person name="Barrangou R."/>
            <person name="Klaenhammer T.R."/>
            <person name="Caufield P.W."/>
            <person name="Cui Y."/>
            <person name="Zhang H."/>
            <person name="O'Toole P.W."/>
        </authorList>
    </citation>
    <scope>NUCLEOTIDE SEQUENCE [LARGE SCALE GENOMIC DNA]</scope>
    <source>
        <strain evidence="1 2">DSM 19906</strain>
    </source>
</reference>
<proteinExistence type="predicted"/>
<dbReference type="InterPro" id="IPR016024">
    <property type="entry name" value="ARM-type_fold"/>
</dbReference>
<dbReference type="Pfam" id="PF08713">
    <property type="entry name" value="DNA_alkylation"/>
    <property type="match status" value="1"/>
</dbReference>
<dbReference type="SUPFAM" id="SSF48371">
    <property type="entry name" value="ARM repeat"/>
    <property type="match status" value="1"/>
</dbReference>
<organism evidence="1 2">
    <name type="scientific">Lentilactobacillus kisonensis DSM 19906 = JCM 15041</name>
    <dbReference type="NCBI Taxonomy" id="1423766"/>
    <lineage>
        <taxon>Bacteria</taxon>
        <taxon>Bacillati</taxon>
        <taxon>Bacillota</taxon>
        <taxon>Bacilli</taxon>
        <taxon>Lactobacillales</taxon>
        <taxon>Lactobacillaceae</taxon>
        <taxon>Lentilactobacillus</taxon>
    </lineage>
</organism>
<dbReference type="CDD" id="cd07064">
    <property type="entry name" value="AlkD_like_1"/>
    <property type="match status" value="1"/>
</dbReference>
<name>A0A0R1P0P0_9LACO</name>
<evidence type="ECO:0000313" key="2">
    <source>
        <dbReference type="Proteomes" id="UP000051439"/>
    </source>
</evidence>
<comment type="caution">
    <text evidence="1">The sequence shown here is derived from an EMBL/GenBank/DDBJ whole genome shotgun (WGS) entry which is preliminary data.</text>
</comment>
<dbReference type="PANTHER" id="PTHR34070:SF1">
    <property type="entry name" value="DNA ALKYLATION REPAIR PROTEIN"/>
    <property type="match status" value="1"/>
</dbReference>
<dbReference type="Gene3D" id="1.25.40.290">
    <property type="entry name" value="ARM repeat domains"/>
    <property type="match status" value="1"/>
</dbReference>
<sequence length="215" mass="25619">MFELVGDKENKPFMERYMRNQFSFLGLKTPARKRQSKALIQASKRLPLNDVLAEIEALYRRDNREYQYVAIDMAYANVTRLRMVEIEKLSAYIQIKSWWDTVDTWRKVFGKYVSLHPTEKGKVFDLFYRHPNFWMRRVAITLQLLEKETLDKKLLAQAIDYDSQTDEFFIQKAIGWALRNYSKYDPEWVKTFIAQRSLSKLAVREGAKIINKLTL</sequence>
<dbReference type="AlphaFoldDB" id="A0A0R1P0P0"/>
<dbReference type="PATRIC" id="fig|1423766.4.peg.2433"/>
<evidence type="ECO:0000313" key="1">
    <source>
        <dbReference type="EMBL" id="KRL22459.1"/>
    </source>
</evidence>